<dbReference type="AlphaFoldDB" id="A0A9K3D890"/>
<dbReference type="PANTHER" id="PTHR12821:SF0">
    <property type="entry name" value="BYSTIN"/>
    <property type="match status" value="1"/>
</dbReference>
<dbReference type="GO" id="GO:0006364">
    <property type="term" value="P:rRNA processing"/>
    <property type="evidence" value="ECO:0007669"/>
    <property type="project" value="TreeGrafter"/>
</dbReference>
<gene>
    <name evidence="2" type="ORF">KIPB_011463</name>
</gene>
<name>A0A9K3D890_9EUKA</name>
<dbReference type="Gene3D" id="1.25.40.480">
    <property type="match status" value="1"/>
</dbReference>
<dbReference type="GO" id="GO:0005730">
    <property type="term" value="C:nucleolus"/>
    <property type="evidence" value="ECO:0007669"/>
    <property type="project" value="TreeGrafter"/>
</dbReference>
<feature type="non-terminal residue" evidence="2">
    <location>
        <position position="1"/>
    </location>
</feature>
<dbReference type="PANTHER" id="PTHR12821">
    <property type="entry name" value="BYSTIN"/>
    <property type="match status" value="1"/>
</dbReference>
<proteinExistence type="inferred from homology"/>
<dbReference type="GO" id="GO:0030515">
    <property type="term" value="F:snoRNA binding"/>
    <property type="evidence" value="ECO:0007669"/>
    <property type="project" value="TreeGrafter"/>
</dbReference>
<dbReference type="OrthoDB" id="2192561at2759"/>
<reference evidence="2 3" key="1">
    <citation type="journal article" date="2018" name="PLoS ONE">
        <title>The draft genome of Kipferlia bialata reveals reductive genome evolution in fornicate parasites.</title>
        <authorList>
            <person name="Tanifuji G."/>
            <person name="Takabayashi S."/>
            <person name="Kume K."/>
            <person name="Takagi M."/>
            <person name="Nakayama T."/>
            <person name="Kamikawa R."/>
            <person name="Inagaki Y."/>
            <person name="Hashimoto T."/>
        </authorList>
    </citation>
    <scope>NUCLEOTIDE SEQUENCE [LARGE SCALE GENOMIC DNA]</scope>
    <source>
        <strain evidence="2">NY0173</strain>
    </source>
</reference>
<comment type="similarity">
    <text evidence="1">Belongs to the bystin family.</text>
</comment>
<dbReference type="EMBL" id="BDIP01004664">
    <property type="protein sequence ID" value="GIQ89078.1"/>
    <property type="molecule type" value="Genomic_DNA"/>
</dbReference>
<dbReference type="InterPro" id="IPR007955">
    <property type="entry name" value="Bystin"/>
</dbReference>
<organism evidence="2 3">
    <name type="scientific">Kipferlia bialata</name>
    <dbReference type="NCBI Taxonomy" id="797122"/>
    <lineage>
        <taxon>Eukaryota</taxon>
        <taxon>Metamonada</taxon>
        <taxon>Carpediemonas-like organisms</taxon>
        <taxon>Kipferlia</taxon>
    </lineage>
</organism>
<dbReference type="Pfam" id="PF05291">
    <property type="entry name" value="Bystin"/>
    <property type="match status" value="1"/>
</dbReference>
<dbReference type="Proteomes" id="UP000265618">
    <property type="component" value="Unassembled WGS sequence"/>
</dbReference>
<evidence type="ECO:0000256" key="1">
    <source>
        <dbReference type="ARBA" id="ARBA00007114"/>
    </source>
</evidence>
<keyword evidence="3" id="KW-1185">Reference proteome</keyword>
<evidence type="ECO:0000313" key="2">
    <source>
        <dbReference type="EMBL" id="GIQ89078.1"/>
    </source>
</evidence>
<accession>A0A9K3D890</accession>
<dbReference type="GO" id="GO:0030688">
    <property type="term" value="C:preribosome, small subunit precursor"/>
    <property type="evidence" value="ECO:0007669"/>
    <property type="project" value="TreeGrafter"/>
</dbReference>
<protein>
    <submittedName>
        <fullName evidence="2">Bystin</fullName>
    </submittedName>
</protein>
<comment type="caution">
    <text evidence="2">The sequence shown here is derived from an EMBL/GenBank/DDBJ whole genome shotgun (WGS) entry which is preliminary data.</text>
</comment>
<sequence>MGKRTVSRASLEDEIRTDRVVTQKRKSKKNKNLVVVKDMIGEASTRADGSMDDPSLPPRIMANIKRDAHALARQDMPGLPTEFMGAITDAEMNSAFDATAIPAEDAAVFAAFEAQRAAPAAPMRGLPVDIAAQIEQHILDELLGHQDPDKVELADKELNEVFSRVGGLLSRYTSGPLPKVLKVVPVTKQWRVVLALTRPDKWTCQATYAITNLFVSQLRTTASTVFIREFVLPNMEQELDGAKKLSHHMFQTIGRCMYRPAAFFKGILLPLAEGCGAKTASAVAAAMHKWSIPSEYAAAGITKLLEVPYSPPQALFVKTLVSKRYALPYSVLDNLATHYATLPAQH</sequence>
<evidence type="ECO:0000313" key="3">
    <source>
        <dbReference type="Proteomes" id="UP000265618"/>
    </source>
</evidence>
<dbReference type="GO" id="GO:0005737">
    <property type="term" value="C:cytoplasm"/>
    <property type="evidence" value="ECO:0007669"/>
    <property type="project" value="TreeGrafter"/>
</dbReference>